<dbReference type="GO" id="GO:0071111">
    <property type="term" value="F:cyclic-guanylate-specific phosphodiesterase activity"/>
    <property type="evidence" value="ECO:0007669"/>
    <property type="project" value="InterPro"/>
</dbReference>
<dbReference type="Proteomes" id="UP000009374">
    <property type="component" value="Unassembled WGS sequence"/>
</dbReference>
<dbReference type="SUPFAM" id="SSF46458">
    <property type="entry name" value="Globin-like"/>
    <property type="match status" value="1"/>
</dbReference>
<sequence>MSGSSRDPDKRSVPSGGEPLFRPDSSYETRGEGETGGGGPFPEDLQGVLSGLSPDPAHLEMAVLSFYRLLLDSEEGRLILESLTPEEFDHLKTRQAAYLGRLLSSDLHLSEHIAMAREVGLRHWAYGIPLSLLAQGAELYERALKVALAGLPEGRSAIVSEILTRRIQTDMSVQTAVYEEMERKRAELLESLERTIAQGGEEEPVLASLLPTLLDPQVGGLLMVDPLPGEFRLLARAGMVPGTDESTFLAWLEGVLGELLLEKIPELCLSLRQDASHPQEILAGFSEAGILSLGAFPVADRVGRPQKILLFFGKTPLVFSPARNVEHWRRVSLHLGEVLARLEDSRFHASPPASATGQEFRRLLLGGALVMQYQPIVDPITGRIVKVEALARLRDGDRLLSPGEFLPAFGQRQLRMLFDQGLSRVVSDLEIPGFEAPPCQLNLPTEILEDLDWLGSLPDRLADREISPRRIGFEILESALVDDPRILRGLHALKERGYSLLLDDVGSGESSLLRMVTLPVDGIKIDQAFVRPLARGFSNLDMIFSLMMLALQRGLSCVAEGVETPGIVDALGSVRNILLQGYAIARPMSAEELSLWTPPPASGVGGPYPHSLFGWYSRHISRLFGVFNALNTISDVIDSRRLEDGMQCPLHAMVIPIGGDDSIVEAHLVWHRNYARFVEMARNGVSPQDLWPEMQRSRRILQGMVEKRLFGRSPEQVVRGGEEGGSRK</sequence>
<dbReference type="InterPro" id="IPR009050">
    <property type="entry name" value="Globin-like_sf"/>
</dbReference>
<feature type="region of interest" description="Disordered" evidence="1">
    <location>
        <begin position="1"/>
        <end position="49"/>
    </location>
</feature>
<dbReference type="Pfam" id="PF00563">
    <property type="entry name" value="EAL"/>
    <property type="match status" value="1"/>
</dbReference>
<proteinExistence type="predicted"/>
<dbReference type="SUPFAM" id="SSF141868">
    <property type="entry name" value="EAL domain-like"/>
    <property type="match status" value="1"/>
</dbReference>
<keyword evidence="4" id="KW-1185">Reference proteome</keyword>
<dbReference type="Gene3D" id="3.20.20.450">
    <property type="entry name" value="EAL domain"/>
    <property type="match status" value="1"/>
</dbReference>
<dbReference type="AlphaFoldDB" id="C6HZI4"/>
<evidence type="ECO:0000313" key="4">
    <source>
        <dbReference type="Proteomes" id="UP000009374"/>
    </source>
</evidence>
<evidence type="ECO:0000256" key="1">
    <source>
        <dbReference type="SAM" id="MobiDB-lite"/>
    </source>
</evidence>
<dbReference type="PROSITE" id="PS50883">
    <property type="entry name" value="EAL"/>
    <property type="match status" value="1"/>
</dbReference>
<dbReference type="InterPro" id="IPR044398">
    <property type="entry name" value="Globin-sensor_dom"/>
</dbReference>
<dbReference type="EMBL" id="GG693882">
    <property type="protein sequence ID" value="EES52006.1"/>
    <property type="molecule type" value="Genomic_DNA"/>
</dbReference>
<feature type="compositionally biased region" description="Basic and acidic residues" evidence="1">
    <location>
        <begin position="1"/>
        <end position="12"/>
    </location>
</feature>
<protein>
    <submittedName>
        <fullName evidence="3">Diguanylate phosphodiesterase</fullName>
    </submittedName>
</protein>
<dbReference type="InterPro" id="IPR012292">
    <property type="entry name" value="Globin/Proto"/>
</dbReference>
<name>C6HZI4_9BACT</name>
<evidence type="ECO:0000313" key="3">
    <source>
        <dbReference type="EMBL" id="EES52006.1"/>
    </source>
</evidence>
<evidence type="ECO:0000259" key="2">
    <source>
        <dbReference type="PROSITE" id="PS50883"/>
    </source>
</evidence>
<dbReference type="PANTHER" id="PTHR33121">
    <property type="entry name" value="CYCLIC DI-GMP PHOSPHODIESTERASE PDEF"/>
    <property type="match status" value="1"/>
</dbReference>
<dbReference type="SMART" id="SM00052">
    <property type="entry name" value="EAL"/>
    <property type="match status" value="1"/>
</dbReference>
<feature type="domain" description="EAL" evidence="2">
    <location>
        <begin position="353"/>
        <end position="601"/>
    </location>
</feature>
<dbReference type="Pfam" id="PF11563">
    <property type="entry name" value="Protoglobin"/>
    <property type="match status" value="1"/>
</dbReference>
<dbReference type="PANTHER" id="PTHR33121:SF79">
    <property type="entry name" value="CYCLIC DI-GMP PHOSPHODIESTERASE PDED-RELATED"/>
    <property type="match status" value="1"/>
</dbReference>
<organism evidence="3 4">
    <name type="scientific">Leptospirillum ferrodiazotrophum</name>
    <dbReference type="NCBI Taxonomy" id="412449"/>
    <lineage>
        <taxon>Bacteria</taxon>
        <taxon>Pseudomonadati</taxon>
        <taxon>Nitrospirota</taxon>
        <taxon>Nitrospiria</taxon>
        <taxon>Nitrospirales</taxon>
        <taxon>Nitrospiraceae</taxon>
        <taxon>Leptospirillum</taxon>
    </lineage>
</organism>
<dbReference type="CDD" id="cd01948">
    <property type="entry name" value="EAL"/>
    <property type="match status" value="1"/>
</dbReference>
<accession>C6HZI4</accession>
<gene>
    <name evidence="3" type="ORF">UBAL3_95320042</name>
</gene>
<dbReference type="InterPro" id="IPR035919">
    <property type="entry name" value="EAL_sf"/>
</dbReference>
<dbReference type="GO" id="GO:0020037">
    <property type="term" value="F:heme binding"/>
    <property type="evidence" value="ECO:0007669"/>
    <property type="project" value="InterPro"/>
</dbReference>
<dbReference type="Gene3D" id="1.10.490.10">
    <property type="entry name" value="Globins"/>
    <property type="match status" value="1"/>
</dbReference>
<reference evidence="3 4" key="1">
    <citation type="journal article" date="2009" name="Appl. Environ. Microbiol.">
        <title>Community genomic and proteomic analyses of chemoautotrophic iron-oxidizing "Leptospirillum rubarum" (Group II) and "Leptospirillum ferrodiazotrophum" (Group III) bacteria in acid mine drainage biofilms.</title>
        <authorList>
            <person name="Goltsman D.S."/>
            <person name="Denef V.J."/>
            <person name="Singer S.W."/>
            <person name="VerBerkmoes N.C."/>
            <person name="Lefsrud M."/>
            <person name="Mueller R.S."/>
            <person name="Dick G.J."/>
            <person name="Sun C.L."/>
            <person name="Wheeler K.E."/>
            <person name="Zemla A."/>
            <person name="Baker B.J."/>
            <person name="Hauser L."/>
            <person name="Land M."/>
            <person name="Shah M.B."/>
            <person name="Thelen M.P."/>
            <person name="Hettich R.L."/>
            <person name="Banfield J.F."/>
        </authorList>
    </citation>
    <scope>NUCLEOTIDE SEQUENCE [LARGE SCALE GENOMIC DNA]</scope>
</reference>
<dbReference type="GO" id="GO:0019825">
    <property type="term" value="F:oxygen binding"/>
    <property type="evidence" value="ECO:0007669"/>
    <property type="project" value="InterPro"/>
</dbReference>
<dbReference type="InterPro" id="IPR001633">
    <property type="entry name" value="EAL_dom"/>
</dbReference>
<dbReference type="InterPro" id="IPR050706">
    <property type="entry name" value="Cyclic-di-GMP_PDE-like"/>
</dbReference>